<comment type="caution">
    <text evidence="1">The sequence shown here is derived from an EMBL/GenBank/DDBJ whole genome shotgun (WGS) entry which is preliminary data.</text>
</comment>
<dbReference type="HOGENOM" id="CLU_345377_0_0_6"/>
<name>D4BKE6_9ENTR</name>
<accession>D4BKE6</accession>
<dbReference type="Proteomes" id="UP000003880">
    <property type="component" value="Unassembled WGS sequence"/>
</dbReference>
<protein>
    <submittedName>
        <fullName evidence="1">Uncharacterized protein</fullName>
    </submittedName>
</protein>
<gene>
    <name evidence="1" type="ORF">CIT292_11023</name>
</gene>
<sequence>MPNRPQFNNQNLLHTSILSEDNSTETPSLICIQDKSFNILREPLQNLLDALSEDITCKYDADAKLRLKVHNFSSSIALHQSEQHPYLDKNELLQCAKLMRKVSKSLSGGNKKHRVSTHLLSKHLYCAWVQKDVSDRRLKLLQENSRFLQPGNSSHKSVNVGTGAGIPAAHLTSLMLNTGLTVSKTTDCDDEGIVEKSKETNVSAGITASLNLTSHANIKGSINASHSRSSRGVNFASLEDYVDSLCSKLRYHGLNKRMGKKHSVKYYQNTSLNNLDRLNHTFSLNGKTPFLFTCRAPHQNNVKLKESHGTVVSASLGANISPLAELSVGGTVGYTHEEKDIYVNFRNSMALEVMSENNPFYHNEIERLAPHFNLALKDLFGEFENNNFLIADAKMLSPAIPQNILEASLSRLEGLVDVYCMAVRGSDAGDKQCSQLKHQLETRWGVEGKGRYGFLQCSEVMLALLSKRLKTVSADSLTLNALTDKTRAIDSKITSPSLSYDKSKLEKYTSFNRKLKVELNNNSFDMSFNVGGSVLNGSLTPSAKVHVMIKNNTTRQPGRLRAGNYRDITFDFNTDVNLANIPDNIISAIATQSGIPTSILSNTLTQSISTNVDFSLGGKIIIRYFRPEWSSSLAPQNNKYSHQFTRVFVNTSASASLNVSEILPVGLNTGFSVSRDKVTHEYLGDKTLSYILIRYAYCKGIWDKGGKQIWTSLMENNHKSLTKIMNDITVPDSQLHEEANLLISEYRNTANDEQVASIETSLGSIFHSLAHAGETTESFNSGIGALQQILDLQQQETGRIFREGLSPQKFSKKMLLTR</sequence>
<dbReference type="eggNOG" id="ENOG50332UN">
    <property type="taxonomic scope" value="Bacteria"/>
</dbReference>
<dbReference type="AlphaFoldDB" id="D4BKE6"/>
<dbReference type="EMBL" id="ABWL02000031">
    <property type="protein sequence ID" value="EFE05577.1"/>
    <property type="molecule type" value="Genomic_DNA"/>
</dbReference>
<evidence type="ECO:0000313" key="1">
    <source>
        <dbReference type="EMBL" id="EFE05577.1"/>
    </source>
</evidence>
<evidence type="ECO:0000313" key="2">
    <source>
        <dbReference type="Proteomes" id="UP000003880"/>
    </source>
</evidence>
<reference evidence="1 2" key="1">
    <citation type="submission" date="2010-02" db="EMBL/GenBank/DDBJ databases">
        <authorList>
            <person name="Weinstock G."/>
            <person name="Sodergren E."/>
            <person name="Clifton S."/>
            <person name="Fulton L."/>
            <person name="Fulton B."/>
            <person name="Courtney L."/>
            <person name="Fronick C."/>
            <person name="Harrison M."/>
            <person name="Strong C."/>
            <person name="Farmer C."/>
            <person name="Delahaunty K."/>
            <person name="Markovic C."/>
            <person name="Hall O."/>
            <person name="Minx P."/>
            <person name="Tomlinson C."/>
            <person name="Mitreva M."/>
            <person name="Nelson J."/>
            <person name="Hou S."/>
            <person name="Wollam A."/>
            <person name="Pepin K.H."/>
            <person name="Johnson M."/>
            <person name="Bhonagiri V."/>
            <person name="Zhang X."/>
            <person name="Suruliraj S."/>
            <person name="Warren W."/>
            <person name="Chinwalla A."/>
            <person name="Mardis E.R."/>
            <person name="Wilson R.K."/>
        </authorList>
    </citation>
    <scope>NUCLEOTIDE SEQUENCE [LARGE SCALE GENOMIC DNA]</scope>
    <source>
        <strain evidence="1 2">ATCC 29220</strain>
    </source>
</reference>
<organism evidence="1 2">
    <name type="scientific">Citrobacter youngae ATCC 29220</name>
    <dbReference type="NCBI Taxonomy" id="500640"/>
    <lineage>
        <taxon>Bacteria</taxon>
        <taxon>Pseudomonadati</taxon>
        <taxon>Pseudomonadota</taxon>
        <taxon>Gammaproteobacteria</taxon>
        <taxon>Enterobacterales</taxon>
        <taxon>Enterobacteriaceae</taxon>
        <taxon>Citrobacter</taxon>
        <taxon>Citrobacter freundii complex</taxon>
    </lineage>
</organism>
<proteinExistence type="predicted"/>